<evidence type="ECO:0000259" key="5">
    <source>
        <dbReference type="Pfam" id="PF00496"/>
    </source>
</evidence>
<sequence>MRKLILYLVFYLQTFIKRHISQLAFSVLIGFFITLFILQVYPLVSAILIRKHERIGIIGIYSTSNLPLSIRNKISFGLMALLPDGQATPAAVISWEVVNNLIYTYKLKPNLTWHDGKKFAAGDVNYKIKGGKITTLDNYTLKIELNEPFSPLNVFLTQPLLKDGLIGLGNYKIVGATYRDDNKISELTLLPFDRKLPTITYKFYPNVNETLLAFKLGEIDHLEDVEIDSGFINWKNVVVESKSIYNRVVAIFFNFNNDKLKDKEIRQALAYAIPPFESFDKAVSPISPFSWAYSQKLRLYKYDPETAQKILSKSLLASSSSELILTTSPTLLKTAQKIVDAWNKIGINSKVRVDSTIPTDYQVLLRNMLIPSDPDQYIYWQSTQENTNISKYSSAKIDKLLEDGRKTLDKEQREKIYADFQFYLVDDAPAIFLYYPKVLTIRRK</sequence>
<dbReference type="Gene3D" id="3.40.190.10">
    <property type="entry name" value="Periplasmic binding protein-like II"/>
    <property type="match status" value="1"/>
</dbReference>
<dbReference type="CDD" id="cd00995">
    <property type="entry name" value="PBP2_NikA_DppA_OppA_like"/>
    <property type="match status" value="1"/>
</dbReference>
<protein>
    <recommendedName>
        <fullName evidence="5">Solute-binding protein family 5 domain-containing protein</fullName>
    </recommendedName>
</protein>
<gene>
    <name evidence="6" type="ORF">A2W14_00495</name>
</gene>
<dbReference type="Pfam" id="PF00496">
    <property type="entry name" value="SBP_bac_5"/>
    <property type="match status" value="1"/>
</dbReference>
<comment type="caution">
    <text evidence="6">The sequence shown here is derived from an EMBL/GenBank/DDBJ whole genome shotgun (WGS) entry which is preliminary data.</text>
</comment>
<feature type="transmembrane region" description="Helical" evidence="4">
    <location>
        <begin position="20"/>
        <end position="44"/>
    </location>
</feature>
<keyword evidence="4" id="KW-1133">Transmembrane helix</keyword>
<keyword evidence="3" id="KW-0732">Signal</keyword>
<dbReference type="SUPFAM" id="SSF53850">
    <property type="entry name" value="Periplasmic binding protein-like II"/>
    <property type="match status" value="1"/>
</dbReference>
<evidence type="ECO:0000256" key="2">
    <source>
        <dbReference type="ARBA" id="ARBA00022448"/>
    </source>
</evidence>
<evidence type="ECO:0000313" key="6">
    <source>
        <dbReference type="EMBL" id="OGG02380.1"/>
    </source>
</evidence>
<keyword evidence="2" id="KW-0813">Transport</keyword>
<dbReference type="GO" id="GO:0015833">
    <property type="term" value="P:peptide transport"/>
    <property type="evidence" value="ECO:0007669"/>
    <property type="project" value="TreeGrafter"/>
</dbReference>
<accession>A0A1F5YQA1</accession>
<keyword evidence="4" id="KW-0812">Transmembrane</keyword>
<evidence type="ECO:0000256" key="1">
    <source>
        <dbReference type="ARBA" id="ARBA00005695"/>
    </source>
</evidence>
<dbReference type="STRING" id="1798371.A2W14_00495"/>
<organism evidence="6 7">
    <name type="scientific">Candidatus Gottesmanbacteria bacterium RBG_16_37_8</name>
    <dbReference type="NCBI Taxonomy" id="1798371"/>
    <lineage>
        <taxon>Bacteria</taxon>
        <taxon>Candidatus Gottesmaniibacteriota</taxon>
    </lineage>
</organism>
<dbReference type="InterPro" id="IPR039424">
    <property type="entry name" value="SBP_5"/>
</dbReference>
<feature type="domain" description="Solute-binding protein family 5" evidence="5">
    <location>
        <begin position="89"/>
        <end position="386"/>
    </location>
</feature>
<dbReference type="InterPro" id="IPR000914">
    <property type="entry name" value="SBP_5_dom"/>
</dbReference>
<dbReference type="GO" id="GO:1904680">
    <property type="term" value="F:peptide transmembrane transporter activity"/>
    <property type="evidence" value="ECO:0007669"/>
    <property type="project" value="TreeGrafter"/>
</dbReference>
<keyword evidence="4" id="KW-0472">Membrane</keyword>
<evidence type="ECO:0000256" key="4">
    <source>
        <dbReference type="SAM" id="Phobius"/>
    </source>
</evidence>
<dbReference type="AlphaFoldDB" id="A0A1F5YQA1"/>
<comment type="similarity">
    <text evidence="1">Belongs to the bacterial solute-binding protein 5 family.</text>
</comment>
<name>A0A1F5YQA1_9BACT</name>
<dbReference type="Gene3D" id="3.10.105.10">
    <property type="entry name" value="Dipeptide-binding Protein, Domain 3"/>
    <property type="match status" value="1"/>
</dbReference>
<dbReference type="Proteomes" id="UP000176665">
    <property type="component" value="Unassembled WGS sequence"/>
</dbReference>
<dbReference type="Gene3D" id="3.90.76.10">
    <property type="entry name" value="Dipeptide-binding Protein, Domain 1"/>
    <property type="match status" value="1"/>
</dbReference>
<dbReference type="PIRSF" id="PIRSF002741">
    <property type="entry name" value="MppA"/>
    <property type="match status" value="1"/>
</dbReference>
<dbReference type="InterPro" id="IPR030678">
    <property type="entry name" value="Peptide/Ni-bd"/>
</dbReference>
<dbReference type="GO" id="GO:0042597">
    <property type="term" value="C:periplasmic space"/>
    <property type="evidence" value="ECO:0007669"/>
    <property type="project" value="UniProtKB-ARBA"/>
</dbReference>
<dbReference type="PANTHER" id="PTHR30290:SF9">
    <property type="entry name" value="OLIGOPEPTIDE-BINDING PROTEIN APPA"/>
    <property type="match status" value="1"/>
</dbReference>
<evidence type="ECO:0000313" key="7">
    <source>
        <dbReference type="Proteomes" id="UP000176665"/>
    </source>
</evidence>
<dbReference type="GO" id="GO:0043190">
    <property type="term" value="C:ATP-binding cassette (ABC) transporter complex"/>
    <property type="evidence" value="ECO:0007669"/>
    <property type="project" value="InterPro"/>
</dbReference>
<proteinExistence type="inferred from homology"/>
<reference evidence="6 7" key="1">
    <citation type="journal article" date="2016" name="Nat. Commun.">
        <title>Thousands of microbial genomes shed light on interconnected biogeochemical processes in an aquifer system.</title>
        <authorList>
            <person name="Anantharaman K."/>
            <person name="Brown C.T."/>
            <person name="Hug L.A."/>
            <person name="Sharon I."/>
            <person name="Castelle C.J."/>
            <person name="Probst A.J."/>
            <person name="Thomas B.C."/>
            <person name="Singh A."/>
            <person name="Wilkins M.J."/>
            <person name="Karaoz U."/>
            <person name="Brodie E.L."/>
            <person name="Williams K.H."/>
            <person name="Hubbard S.S."/>
            <person name="Banfield J.F."/>
        </authorList>
    </citation>
    <scope>NUCLEOTIDE SEQUENCE [LARGE SCALE GENOMIC DNA]</scope>
</reference>
<dbReference type="EMBL" id="MFJA01000064">
    <property type="protein sequence ID" value="OGG02380.1"/>
    <property type="molecule type" value="Genomic_DNA"/>
</dbReference>
<evidence type="ECO:0000256" key="3">
    <source>
        <dbReference type="ARBA" id="ARBA00022729"/>
    </source>
</evidence>
<dbReference type="PANTHER" id="PTHR30290">
    <property type="entry name" value="PERIPLASMIC BINDING COMPONENT OF ABC TRANSPORTER"/>
    <property type="match status" value="1"/>
</dbReference>